<name>A0A7D9K4E7_PARCT</name>
<dbReference type="FunFam" id="3.30.70.270:FF:000026">
    <property type="entry name" value="Transposon Ty3-G Gag-Pol polyprotein"/>
    <property type="match status" value="1"/>
</dbReference>
<dbReference type="GO" id="GO:0003676">
    <property type="term" value="F:nucleic acid binding"/>
    <property type="evidence" value="ECO:0007669"/>
    <property type="project" value="InterPro"/>
</dbReference>
<keyword evidence="3" id="KW-1185">Reference proteome</keyword>
<dbReference type="OrthoDB" id="5981100at2759"/>
<dbReference type="Pfam" id="PF00078">
    <property type="entry name" value="RVT_1"/>
    <property type="match status" value="1"/>
</dbReference>
<dbReference type="PANTHER" id="PTHR37984:SF7">
    <property type="entry name" value="INTEGRASE CATALYTIC DOMAIN-CONTAINING PROTEIN"/>
    <property type="match status" value="1"/>
</dbReference>
<dbReference type="Gene3D" id="3.30.420.10">
    <property type="entry name" value="Ribonuclease H-like superfamily/Ribonuclease H"/>
    <property type="match status" value="1"/>
</dbReference>
<dbReference type="FunFam" id="1.10.340.70:FF:000003">
    <property type="entry name" value="Protein CBG25708"/>
    <property type="match status" value="1"/>
</dbReference>
<dbReference type="InterPro" id="IPR041577">
    <property type="entry name" value="RT_RNaseH_2"/>
</dbReference>
<feature type="compositionally biased region" description="Low complexity" evidence="1">
    <location>
        <begin position="645"/>
        <end position="655"/>
    </location>
</feature>
<dbReference type="InterPro" id="IPR050951">
    <property type="entry name" value="Retrovirus_Pol_polyprotein"/>
</dbReference>
<organism evidence="2 3">
    <name type="scientific">Paramuricea clavata</name>
    <name type="common">Red gorgonian</name>
    <name type="synonym">Violescent sea-whip</name>
    <dbReference type="NCBI Taxonomy" id="317549"/>
    <lineage>
        <taxon>Eukaryota</taxon>
        <taxon>Metazoa</taxon>
        <taxon>Cnidaria</taxon>
        <taxon>Anthozoa</taxon>
        <taxon>Octocorallia</taxon>
        <taxon>Malacalcyonacea</taxon>
        <taxon>Plexauridae</taxon>
        <taxon>Paramuricea</taxon>
    </lineage>
</organism>
<dbReference type="Pfam" id="PF00665">
    <property type="entry name" value="rve"/>
    <property type="match status" value="1"/>
</dbReference>
<dbReference type="AlphaFoldDB" id="A0A7D9K4E7"/>
<dbReference type="PANTHER" id="PTHR37984">
    <property type="entry name" value="PROTEIN CBG26694"/>
    <property type="match status" value="1"/>
</dbReference>
<dbReference type="InterPro" id="IPR036397">
    <property type="entry name" value="RNaseH_sf"/>
</dbReference>
<feature type="region of interest" description="Disordered" evidence="1">
    <location>
        <begin position="723"/>
        <end position="753"/>
    </location>
</feature>
<dbReference type="SUPFAM" id="SSF56672">
    <property type="entry name" value="DNA/RNA polymerases"/>
    <property type="match status" value="1"/>
</dbReference>
<reference evidence="2" key="1">
    <citation type="submission" date="2020-04" db="EMBL/GenBank/DDBJ databases">
        <authorList>
            <person name="Alioto T."/>
            <person name="Alioto T."/>
            <person name="Gomez Garrido J."/>
        </authorList>
    </citation>
    <scope>NUCLEOTIDE SEQUENCE</scope>
    <source>
        <strain evidence="2">A484AB</strain>
    </source>
</reference>
<dbReference type="Gene3D" id="3.10.10.10">
    <property type="entry name" value="HIV Type 1 Reverse Transcriptase, subunit A, domain 1"/>
    <property type="match status" value="1"/>
</dbReference>
<dbReference type="InterPro" id="IPR043502">
    <property type="entry name" value="DNA/RNA_pol_sf"/>
</dbReference>
<dbReference type="InterPro" id="IPR043128">
    <property type="entry name" value="Rev_trsase/Diguanyl_cyclase"/>
</dbReference>
<dbReference type="SUPFAM" id="SSF53098">
    <property type="entry name" value="Ribonuclease H-like"/>
    <property type="match status" value="1"/>
</dbReference>
<proteinExistence type="predicted"/>
<accession>A0A7D9K4E7</accession>
<feature type="compositionally biased region" description="Low complexity" evidence="1">
    <location>
        <begin position="743"/>
        <end position="753"/>
    </location>
</feature>
<dbReference type="InterPro" id="IPR001584">
    <property type="entry name" value="Integrase_cat-core"/>
</dbReference>
<dbReference type="InterPro" id="IPR000477">
    <property type="entry name" value="RT_dom"/>
</dbReference>
<gene>
    <name evidence="2" type="ORF">PACLA_8A076067</name>
</gene>
<dbReference type="Gene3D" id="3.30.70.270">
    <property type="match status" value="2"/>
</dbReference>
<sequence>MSNCYWHKKLDEESSYLCAFNTPSGRYKFNRMPFGICSASDVAQKMVDDEFSDIPGALAVHDDIIVSGANTEEHDIALEKVLHRARERNIKFNKKKIQLRVTEVKYLGNIVSAKGFTPDPEKIKAIVEMPLPKSKQDLQRPLGMVNYLSQYIPNMSEITAPLRTLLKKDIQWFWHNEHQKALERIKKVLTSSPVLHFYDIDKPVILQVDASQGGLGACLIQEGHPVIYASRSLTNAEQHYAQIEKELLAIVFACERFNQFIYGTQVTVHSDHKPLEAIIAKPLSQAPPRIQRLLIRLQKYHPTVKYVPGKFLFIADTLSRAYLPEEREQQELNEDIEVMVHSMVTAIPASPEKMAELKEETANDETLQQLKQQMVQGWPDRKHEIPQNLATYWNIRHELSEAEGLIFKDHQLVIPTAMRSNMLNLIHESHLGIEKCKARARAILFWPGMSKDIYEKVSKCATCATYRRRNQKEPMIAHPIPERPWQKLGTDLCECKGKNYLVVVDYYSKFIETALLPNKTAGTVIRHLKSIFARHGIPEELVSDNMPFNSKEFDEFAKEWRFKQTTSSPTYAQSNGMSEKAVQTVKRILKKADDPYVGLMEYRNTPVTGMTYSPSQLLMSRTTRTKIPISKELLLPAVPINAQQQLEQRQNQQKQNYDKSTKPLPPLEIGENIHLRQDSIWVPATVSGLAPAPRSYIVTTSDGQQYRRNRRDLLKTNIPPSTIIEQTEDVGEEQPTIIPQPPDLDLQNPPNQG</sequence>
<dbReference type="CDD" id="cd01647">
    <property type="entry name" value="RT_LTR"/>
    <property type="match status" value="1"/>
</dbReference>
<feature type="region of interest" description="Disordered" evidence="1">
    <location>
        <begin position="645"/>
        <end position="667"/>
    </location>
</feature>
<dbReference type="Gene3D" id="1.10.340.70">
    <property type="match status" value="1"/>
</dbReference>
<dbReference type="CDD" id="cd09274">
    <property type="entry name" value="RNase_HI_RT_Ty3"/>
    <property type="match status" value="1"/>
</dbReference>
<dbReference type="Proteomes" id="UP001152795">
    <property type="component" value="Unassembled WGS sequence"/>
</dbReference>
<dbReference type="Pfam" id="PF17921">
    <property type="entry name" value="Integrase_H2C2"/>
    <property type="match status" value="1"/>
</dbReference>
<evidence type="ECO:0000313" key="3">
    <source>
        <dbReference type="Proteomes" id="UP001152795"/>
    </source>
</evidence>
<evidence type="ECO:0000313" key="2">
    <source>
        <dbReference type="EMBL" id="CAB4041231.1"/>
    </source>
</evidence>
<dbReference type="Pfam" id="PF17919">
    <property type="entry name" value="RT_RNaseH_2"/>
    <property type="match status" value="1"/>
</dbReference>
<evidence type="ECO:0000256" key="1">
    <source>
        <dbReference type="SAM" id="MobiDB-lite"/>
    </source>
</evidence>
<dbReference type="InterPro" id="IPR041588">
    <property type="entry name" value="Integrase_H2C2"/>
</dbReference>
<dbReference type="PROSITE" id="PS50994">
    <property type="entry name" value="INTEGRASE"/>
    <property type="match status" value="1"/>
</dbReference>
<dbReference type="Gene3D" id="3.10.20.370">
    <property type="match status" value="1"/>
</dbReference>
<protein>
    <submittedName>
        <fullName evidence="2">Transposon Tf2-6 poly</fullName>
    </submittedName>
</protein>
<dbReference type="InterPro" id="IPR012337">
    <property type="entry name" value="RNaseH-like_sf"/>
</dbReference>
<dbReference type="FunFam" id="3.30.420.10:FF:000063">
    <property type="entry name" value="Retrovirus-related Pol polyprotein from transposon 297-like Protein"/>
    <property type="match status" value="1"/>
</dbReference>
<dbReference type="FunFam" id="3.10.20.370:FF:000001">
    <property type="entry name" value="Retrovirus-related Pol polyprotein from transposon 17.6-like protein"/>
    <property type="match status" value="1"/>
</dbReference>
<comment type="caution">
    <text evidence="2">The sequence shown here is derived from an EMBL/GenBank/DDBJ whole genome shotgun (WGS) entry which is preliminary data.</text>
</comment>
<dbReference type="EMBL" id="CACRXK020027996">
    <property type="protein sequence ID" value="CAB4041231.1"/>
    <property type="molecule type" value="Genomic_DNA"/>
</dbReference>
<dbReference type="GO" id="GO:0015074">
    <property type="term" value="P:DNA integration"/>
    <property type="evidence" value="ECO:0007669"/>
    <property type="project" value="InterPro"/>
</dbReference>